<comment type="similarity">
    <text evidence="1">Belongs to the peptidase S66 family.</text>
</comment>
<dbReference type="InterPro" id="IPR027461">
    <property type="entry name" value="Carboxypeptidase_A_C_sf"/>
</dbReference>
<dbReference type="SUPFAM" id="SSF141986">
    <property type="entry name" value="LD-carboxypeptidase A C-terminal domain-like"/>
    <property type="match status" value="1"/>
</dbReference>
<feature type="active site" description="Charge relay system" evidence="6">
    <location>
        <position position="205"/>
    </location>
</feature>
<feature type="domain" description="LD-carboxypeptidase N-terminal" evidence="7">
    <location>
        <begin position="8"/>
        <end position="122"/>
    </location>
</feature>
<evidence type="ECO:0000256" key="4">
    <source>
        <dbReference type="ARBA" id="ARBA00022801"/>
    </source>
</evidence>
<evidence type="ECO:0000256" key="2">
    <source>
        <dbReference type="ARBA" id="ARBA00022645"/>
    </source>
</evidence>
<keyword evidence="4 9" id="KW-0378">Hydrolase</keyword>
<evidence type="ECO:0000256" key="3">
    <source>
        <dbReference type="ARBA" id="ARBA00022670"/>
    </source>
</evidence>
<dbReference type="Gene3D" id="3.40.50.10740">
    <property type="entry name" value="Class I glutamine amidotransferase-like"/>
    <property type="match status" value="1"/>
</dbReference>
<dbReference type="GO" id="GO:0106415">
    <property type="term" value="F:muramoyltetrapeptide carboxypeptidase activity"/>
    <property type="evidence" value="ECO:0007669"/>
    <property type="project" value="UniProtKB-EC"/>
</dbReference>
<dbReference type="Gene3D" id="3.50.30.60">
    <property type="entry name" value="LD-carboxypeptidase A C-terminal domain-like"/>
    <property type="match status" value="1"/>
</dbReference>
<sequence length="327" mass="35320">MSSTSLTIFSPAGAVPKAQLLKRAVKRLGKLGFAVSLDEAVLEKHQRFAGDDETRLAALHRVAAAAPSVAMASRGGYGMTRLLDRIDWALLAKSVEQGTRWVGLSDLTSLQLGLLAHGKAQSWAGPMACGDFGRSDKDGGVDDVTQDCFVEAMNGMLEAVGFRCEKGFDGLEARGTLWGGNLSVLNSLLGTKHLPKIKGGVLFLEDINEHPYRVERQLLQLAQAGILDAQKAILLGDFSGWRKQPNDRGYDLKAAIAALRAHTKTPILTGLPFGHVDTKVCLPVGATVELYVQGRDVLMGWQNDPKLQHQHAHMHVEGEVCDGHHAH</sequence>
<keyword evidence="3" id="KW-0645">Protease</keyword>
<dbReference type="Proteomes" id="UP000562027">
    <property type="component" value="Unassembled WGS sequence"/>
</dbReference>
<dbReference type="Pfam" id="PF17676">
    <property type="entry name" value="Peptidase_S66C"/>
    <property type="match status" value="1"/>
</dbReference>
<dbReference type="RefSeq" id="WP_184295687.1">
    <property type="nucleotide sequence ID" value="NZ_JACHLP010000001.1"/>
</dbReference>
<dbReference type="EC" id="3.4.17.13" evidence="9"/>
<keyword evidence="10" id="KW-1185">Reference proteome</keyword>
<dbReference type="Pfam" id="PF02016">
    <property type="entry name" value="Peptidase_S66"/>
    <property type="match status" value="1"/>
</dbReference>
<dbReference type="PIRSF" id="PIRSF028757">
    <property type="entry name" value="LD-carboxypeptidase"/>
    <property type="match status" value="1"/>
</dbReference>
<dbReference type="InterPro" id="IPR040449">
    <property type="entry name" value="Peptidase_S66_N"/>
</dbReference>
<reference evidence="9 10" key="1">
    <citation type="submission" date="2020-08" db="EMBL/GenBank/DDBJ databases">
        <title>Functional genomics of gut bacteria from endangered species of beetles.</title>
        <authorList>
            <person name="Carlos-Shanley C."/>
        </authorList>
    </citation>
    <scope>NUCLEOTIDE SEQUENCE [LARGE SCALE GENOMIC DNA]</scope>
    <source>
        <strain evidence="9 10">S00239</strain>
    </source>
</reference>
<dbReference type="InterPro" id="IPR040921">
    <property type="entry name" value="Peptidase_S66C"/>
</dbReference>
<feature type="active site" description="Charge relay system" evidence="6">
    <location>
        <position position="275"/>
    </location>
</feature>
<comment type="caution">
    <text evidence="9">The sequence shown here is derived from an EMBL/GenBank/DDBJ whole genome shotgun (WGS) entry which is preliminary data.</text>
</comment>
<name>A0A840L0G1_9BURK</name>
<evidence type="ECO:0000313" key="9">
    <source>
        <dbReference type="EMBL" id="MBB4841914.1"/>
    </source>
</evidence>
<evidence type="ECO:0000256" key="5">
    <source>
        <dbReference type="ARBA" id="ARBA00022825"/>
    </source>
</evidence>
<feature type="active site" description="Nucleophile" evidence="6">
    <location>
        <position position="105"/>
    </location>
</feature>
<keyword evidence="5" id="KW-0720">Serine protease</keyword>
<proteinExistence type="inferred from homology"/>
<protein>
    <submittedName>
        <fullName evidence="9">Muramoyltetrapeptide carboxypeptidase</fullName>
        <ecNumber evidence="9">3.4.17.13</ecNumber>
    </submittedName>
</protein>
<gene>
    <name evidence="9" type="ORF">HNP55_000409</name>
</gene>
<accession>A0A840L0G1</accession>
<evidence type="ECO:0000256" key="6">
    <source>
        <dbReference type="PIRSR" id="PIRSR028757-1"/>
    </source>
</evidence>
<organism evidence="9 10">
    <name type="scientific">Roseateles oligotrophus</name>
    <dbReference type="NCBI Taxonomy" id="1769250"/>
    <lineage>
        <taxon>Bacteria</taxon>
        <taxon>Pseudomonadati</taxon>
        <taxon>Pseudomonadota</taxon>
        <taxon>Betaproteobacteria</taxon>
        <taxon>Burkholderiales</taxon>
        <taxon>Sphaerotilaceae</taxon>
        <taxon>Roseateles</taxon>
    </lineage>
</organism>
<keyword evidence="2 9" id="KW-0121">Carboxypeptidase</keyword>
<evidence type="ECO:0000313" key="10">
    <source>
        <dbReference type="Proteomes" id="UP000562027"/>
    </source>
</evidence>
<dbReference type="CDD" id="cd07025">
    <property type="entry name" value="Peptidase_S66"/>
    <property type="match status" value="1"/>
</dbReference>
<evidence type="ECO:0000259" key="8">
    <source>
        <dbReference type="Pfam" id="PF17676"/>
    </source>
</evidence>
<dbReference type="EMBL" id="JACHLP010000001">
    <property type="protein sequence ID" value="MBB4841914.1"/>
    <property type="molecule type" value="Genomic_DNA"/>
</dbReference>
<dbReference type="GO" id="GO:0006508">
    <property type="term" value="P:proteolysis"/>
    <property type="evidence" value="ECO:0007669"/>
    <property type="project" value="UniProtKB-KW"/>
</dbReference>
<dbReference type="AlphaFoldDB" id="A0A840L0G1"/>
<dbReference type="SUPFAM" id="SSF52317">
    <property type="entry name" value="Class I glutamine amidotransferase-like"/>
    <property type="match status" value="1"/>
</dbReference>
<evidence type="ECO:0000256" key="1">
    <source>
        <dbReference type="ARBA" id="ARBA00010233"/>
    </source>
</evidence>
<dbReference type="GO" id="GO:0008236">
    <property type="term" value="F:serine-type peptidase activity"/>
    <property type="evidence" value="ECO:0007669"/>
    <property type="project" value="UniProtKB-KW"/>
</dbReference>
<dbReference type="InterPro" id="IPR029062">
    <property type="entry name" value="Class_I_gatase-like"/>
</dbReference>
<dbReference type="PANTHER" id="PTHR30237">
    <property type="entry name" value="MURAMOYLTETRAPEPTIDE CARBOXYPEPTIDASE"/>
    <property type="match status" value="1"/>
</dbReference>
<dbReference type="InterPro" id="IPR003507">
    <property type="entry name" value="S66_fam"/>
</dbReference>
<evidence type="ECO:0000259" key="7">
    <source>
        <dbReference type="Pfam" id="PF02016"/>
    </source>
</evidence>
<dbReference type="PANTHER" id="PTHR30237:SF2">
    <property type="entry name" value="MUREIN TETRAPEPTIDE CARBOXYPEPTIDASE"/>
    <property type="match status" value="1"/>
</dbReference>
<feature type="domain" description="LD-carboxypeptidase C-terminal" evidence="8">
    <location>
        <begin position="174"/>
        <end position="290"/>
    </location>
</feature>
<dbReference type="InterPro" id="IPR027478">
    <property type="entry name" value="LdcA_N"/>
</dbReference>